<dbReference type="eggNOG" id="ENOG50337BC">
    <property type="taxonomic scope" value="Bacteria"/>
</dbReference>
<reference evidence="1 3" key="1">
    <citation type="submission" date="2014-02" db="EMBL/GenBank/DDBJ databases">
        <title>Aquamicrobium defluvii Genome sequencing.</title>
        <authorList>
            <person name="Wang X."/>
        </authorList>
    </citation>
    <scope>NUCLEOTIDE SEQUENCE [LARGE SCALE GENOMIC DNA]</scope>
    <source>
        <strain evidence="1 3">W13Z1</strain>
    </source>
</reference>
<name>A0A011TCP9_9HYPH</name>
<dbReference type="Proteomes" id="UP000294958">
    <property type="component" value="Unassembled WGS sequence"/>
</dbReference>
<accession>A0A011TCP9</accession>
<dbReference type="RefSeq" id="WP_035032811.1">
    <property type="nucleotide sequence ID" value="NZ_KK073911.1"/>
</dbReference>
<evidence type="ECO:0000313" key="3">
    <source>
        <dbReference type="Proteomes" id="UP000019849"/>
    </source>
</evidence>
<dbReference type="OrthoDB" id="8029962at2"/>
<dbReference type="PATRIC" id="fig|69279.3.peg.4572"/>
<gene>
    <name evidence="1" type="ORF">BG36_17555</name>
    <name evidence="2" type="ORF">DES43_13235</name>
</gene>
<sequence length="122" mass="14022">MPPFGRSDVRNIVSKVMSASPADIRLVAQRLHDHAFEERLSGEDTARLVQELGYESLEAFCTDLQLPAHIAERWARFGISVEMRQVLTLLVTHRRRMNEAVREFEDVTNTGLDDFLRERGLI</sequence>
<dbReference type="EMBL" id="JENY01000039">
    <property type="protein sequence ID" value="EXL01657.1"/>
    <property type="molecule type" value="Genomic_DNA"/>
</dbReference>
<dbReference type="Proteomes" id="UP000019849">
    <property type="component" value="Unassembled WGS sequence"/>
</dbReference>
<dbReference type="STRING" id="69279.BG36_17555"/>
<evidence type="ECO:0000313" key="1">
    <source>
        <dbReference type="EMBL" id="EXL01657.1"/>
    </source>
</evidence>
<dbReference type="HOGENOM" id="CLU_2023964_0_0_5"/>
<protein>
    <submittedName>
        <fullName evidence="1">Uncharacterized protein</fullName>
    </submittedName>
</protein>
<dbReference type="AlphaFoldDB" id="A0A011TCP9"/>
<dbReference type="EMBL" id="SNZF01000032">
    <property type="protein sequence ID" value="TDR31612.1"/>
    <property type="molecule type" value="Genomic_DNA"/>
</dbReference>
<comment type="caution">
    <text evidence="1">The sequence shown here is derived from an EMBL/GenBank/DDBJ whole genome shotgun (WGS) entry which is preliminary data.</text>
</comment>
<reference evidence="2 4" key="2">
    <citation type="submission" date="2019-03" db="EMBL/GenBank/DDBJ databases">
        <title>Genomic Encyclopedia of Type Strains, Phase IV (KMG-IV): sequencing the most valuable type-strain genomes for metagenomic binning, comparative biology and taxonomic classification.</title>
        <authorList>
            <person name="Goeker M."/>
        </authorList>
    </citation>
    <scope>NUCLEOTIDE SEQUENCE [LARGE SCALE GENOMIC DNA]</scope>
    <source>
        <strain evidence="2 4">DSM 11603</strain>
    </source>
</reference>
<organism evidence="1 3">
    <name type="scientific">Aquamicrobium defluvii</name>
    <dbReference type="NCBI Taxonomy" id="69279"/>
    <lineage>
        <taxon>Bacteria</taxon>
        <taxon>Pseudomonadati</taxon>
        <taxon>Pseudomonadota</taxon>
        <taxon>Alphaproteobacteria</taxon>
        <taxon>Hyphomicrobiales</taxon>
        <taxon>Phyllobacteriaceae</taxon>
        <taxon>Aquamicrobium</taxon>
    </lineage>
</organism>
<proteinExistence type="predicted"/>
<keyword evidence="4" id="KW-1185">Reference proteome</keyword>
<evidence type="ECO:0000313" key="4">
    <source>
        <dbReference type="Proteomes" id="UP000294958"/>
    </source>
</evidence>
<evidence type="ECO:0000313" key="2">
    <source>
        <dbReference type="EMBL" id="TDR31612.1"/>
    </source>
</evidence>